<dbReference type="GO" id="GO:0006689">
    <property type="term" value="P:ganglioside catabolic process"/>
    <property type="evidence" value="ECO:0000318"/>
    <property type="project" value="GO_Central"/>
</dbReference>
<evidence type="ECO:0000259" key="27">
    <source>
        <dbReference type="Pfam" id="PF13088"/>
    </source>
</evidence>
<evidence type="ECO:0000256" key="16">
    <source>
        <dbReference type="ARBA" id="ARBA00023180"/>
    </source>
</evidence>
<comment type="similarity">
    <text evidence="6">Belongs to the glycosyl hydrolase 33 family.</text>
</comment>
<dbReference type="InterPro" id="IPR011040">
    <property type="entry name" value="Sialidase"/>
</dbReference>
<accession>A0A9J7LKG3</accession>
<dbReference type="GO" id="GO:0004308">
    <property type="term" value="F:exo-alpha-sialidase activity"/>
    <property type="evidence" value="ECO:0000318"/>
    <property type="project" value="GO_Central"/>
</dbReference>
<dbReference type="AlphaFoldDB" id="A0A9J7LKG3"/>
<dbReference type="Gene3D" id="2.120.10.10">
    <property type="match status" value="1"/>
</dbReference>
<evidence type="ECO:0000256" key="8">
    <source>
        <dbReference type="ARBA" id="ARBA00022475"/>
    </source>
</evidence>
<dbReference type="GO" id="GO:0005764">
    <property type="term" value="C:lysosome"/>
    <property type="evidence" value="ECO:0000318"/>
    <property type="project" value="GO_Central"/>
</dbReference>
<dbReference type="GO" id="GO:0005737">
    <property type="term" value="C:cytoplasm"/>
    <property type="evidence" value="ECO:0000318"/>
    <property type="project" value="GO_Central"/>
</dbReference>
<dbReference type="OMA" id="HGFYNGK"/>
<evidence type="ECO:0000256" key="17">
    <source>
        <dbReference type="ARBA" id="ARBA00023228"/>
    </source>
</evidence>
<dbReference type="GO" id="GO:0009313">
    <property type="term" value="P:oligosaccharide catabolic process"/>
    <property type="evidence" value="ECO:0000318"/>
    <property type="project" value="GO_Central"/>
</dbReference>
<dbReference type="OrthoDB" id="2739686at2759"/>
<keyword evidence="26" id="KW-1133">Transmembrane helix</keyword>
<keyword evidence="15 26" id="KW-0472">Membrane</keyword>
<keyword evidence="8" id="KW-1003">Cell membrane</keyword>
<evidence type="ECO:0000256" key="24">
    <source>
        <dbReference type="ARBA" id="ARBA00041332"/>
    </source>
</evidence>
<comment type="catalytic activity">
    <reaction evidence="1">
        <text>Hydrolysis of alpha-(2-&gt;3)-, alpha-(2-&gt;6)-, alpha-(2-&gt;8)- glycosidic linkages of terminal sialic acid residues in oligosaccharides, glycoproteins, glycolipids, colominic acid and synthetic substrates.</text>
        <dbReference type="EC" id="3.2.1.18"/>
    </reaction>
</comment>
<dbReference type="PANTHER" id="PTHR10628:SF25">
    <property type="entry name" value="SIALIDASE-1"/>
    <property type="match status" value="1"/>
</dbReference>
<dbReference type="CDD" id="cd15482">
    <property type="entry name" value="Sialidase_non-viral"/>
    <property type="match status" value="1"/>
</dbReference>
<evidence type="ECO:0000256" key="6">
    <source>
        <dbReference type="ARBA" id="ARBA00009348"/>
    </source>
</evidence>
<gene>
    <name evidence="29" type="primary">LOC118421322</name>
</gene>
<evidence type="ECO:0000256" key="7">
    <source>
        <dbReference type="ARBA" id="ARBA00012733"/>
    </source>
</evidence>
<evidence type="ECO:0000256" key="18">
    <source>
        <dbReference type="ARBA" id="ARBA00023277"/>
    </source>
</evidence>
<dbReference type="RefSeq" id="XP_035684463.1">
    <property type="nucleotide sequence ID" value="XM_035828570.1"/>
</dbReference>
<dbReference type="InterPro" id="IPR026856">
    <property type="entry name" value="Sialidase_fam"/>
</dbReference>
<evidence type="ECO:0000256" key="25">
    <source>
        <dbReference type="ARBA" id="ARBA00041413"/>
    </source>
</evidence>
<keyword evidence="9" id="KW-0597">Phosphoprotein</keyword>
<dbReference type="EC" id="3.2.1.18" evidence="7"/>
<dbReference type="FunFam" id="2.120.10.10:FF:000003">
    <property type="entry name" value="Neuraminidase 1"/>
    <property type="match status" value="1"/>
</dbReference>
<evidence type="ECO:0000313" key="28">
    <source>
        <dbReference type="Proteomes" id="UP000001554"/>
    </source>
</evidence>
<evidence type="ECO:0000256" key="5">
    <source>
        <dbReference type="ARBA" id="ARBA00004541"/>
    </source>
</evidence>
<evidence type="ECO:0000256" key="10">
    <source>
        <dbReference type="ARBA" id="ARBA00022729"/>
    </source>
</evidence>
<dbReference type="PANTHER" id="PTHR10628">
    <property type="entry name" value="SIALIDASE"/>
    <property type="match status" value="1"/>
</dbReference>
<evidence type="ECO:0000256" key="1">
    <source>
        <dbReference type="ARBA" id="ARBA00000427"/>
    </source>
</evidence>
<keyword evidence="26" id="KW-0812">Transmembrane</keyword>
<evidence type="ECO:0000313" key="29">
    <source>
        <dbReference type="RefSeq" id="XP_035684463.1"/>
    </source>
</evidence>
<keyword evidence="16" id="KW-0325">Glycoprotein</keyword>
<evidence type="ECO:0000256" key="14">
    <source>
        <dbReference type="ARBA" id="ARBA00023098"/>
    </source>
</evidence>
<dbReference type="GO" id="GO:0016020">
    <property type="term" value="C:membrane"/>
    <property type="evidence" value="ECO:0000318"/>
    <property type="project" value="GO_Central"/>
</dbReference>
<reference evidence="29" key="2">
    <citation type="submission" date="2025-08" db="UniProtKB">
        <authorList>
            <consortium name="RefSeq"/>
        </authorList>
    </citation>
    <scope>IDENTIFICATION</scope>
    <source>
        <strain evidence="29">S238N-H82</strain>
        <tissue evidence="29">Testes</tissue>
    </source>
</reference>
<organism evidence="28 29">
    <name type="scientific">Branchiostoma floridae</name>
    <name type="common">Florida lancelet</name>
    <name type="synonym">Amphioxus</name>
    <dbReference type="NCBI Taxonomy" id="7739"/>
    <lineage>
        <taxon>Eukaryota</taxon>
        <taxon>Metazoa</taxon>
        <taxon>Chordata</taxon>
        <taxon>Cephalochordata</taxon>
        <taxon>Leptocardii</taxon>
        <taxon>Amphioxiformes</taxon>
        <taxon>Branchiostomatidae</taxon>
        <taxon>Branchiostoma</taxon>
    </lineage>
</organism>
<dbReference type="GO" id="GO:0031410">
    <property type="term" value="C:cytoplasmic vesicle"/>
    <property type="evidence" value="ECO:0007669"/>
    <property type="project" value="UniProtKB-SubCell"/>
</dbReference>
<evidence type="ECO:0000256" key="11">
    <source>
        <dbReference type="ARBA" id="ARBA00022737"/>
    </source>
</evidence>
<name>A0A9J7LKG3_BRAFL</name>
<dbReference type="GO" id="GO:0005765">
    <property type="term" value="C:lysosomal membrane"/>
    <property type="evidence" value="ECO:0007669"/>
    <property type="project" value="UniProtKB-SubCell"/>
</dbReference>
<keyword evidence="13" id="KW-0442">Lipid degradation</keyword>
<dbReference type="Proteomes" id="UP000001554">
    <property type="component" value="Chromosome 8"/>
</dbReference>
<evidence type="ECO:0000256" key="26">
    <source>
        <dbReference type="SAM" id="Phobius"/>
    </source>
</evidence>
<keyword evidence="10" id="KW-0732">Signal</keyword>
<evidence type="ECO:0000256" key="9">
    <source>
        <dbReference type="ARBA" id="ARBA00022553"/>
    </source>
</evidence>
<keyword evidence="19" id="KW-0326">Glycosidase</keyword>
<sequence>MADLFKTRVMAGKFRLLILLTLFIIVILARWIGNKAFTKHEMRYDPVTVMTNENPSSRSFFENVKSVVSPVVQTRPVVSSLAWQAMSVDRPGGVSLNQTQDVVLWRSIRKGEIPIYRVPVFTYTPKGNLVAIAEGRRISSKDFNPKIFEVRRSTDEGETWSYPQRIVDDGKSPIKRSSYIGTIFVDDTTATIFLMYVFCEFCPTRSLMLMNSTDDGITWGRPRNITDQVGKEYATHPSPGNGIQKKQEPAKGRLVVCGHGFYNGKGLVLLLSDDHGVTWRRGAFVRSQPFKMRLKKGAFDPDECQPVELPDGSIYIVVRNEKTYKKYHCKMIMRSFDGGETLPQNYTYLDQALIEPRITSGLWYHDETMFYSGPKHDTNRRNLYIRWSYDHGKTWTSEKRIWEEPASYSTLMMLPHDKRHLYILYERGHKTEIDEIALTKLKISSENDRNE</sequence>
<keyword evidence="18" id="KW-0119">Carbohydrate metabolism</keyword>
<evidence type="ECO:0000256" key="22">
    <source>
        <dbReference type="ARBA" id="ARBA00038519"/>
    </source>
</evidence>
<evidence type="ECO:0000256" key="21">
    <source>
        <dbReference type="ARBA" id="ARBA00037235"/>
    </source>
</evidence>
<evidence type="ECO:0000256" key="13">
    <source>
        <dbReference type="ARBA" id="ARBA00022963"/>
    </source>
</evidence>
<keyword evidence="20" id="KW-0968">Cytoplasmic vesicle</keyword>
<keyword evidence="11" id="KW-0677">Repeat</keyword>
<evidence type="ECO:0000256" key="15">
    <source>
        <dbReference type="ARBA" id="ARBA00023136"/>
    </source>
</evidence>
<dbReference type="GO" id="GO:0043202">
    <property type="term" value="C:lysosomal lumen"/>
    <property type="evidence" value="ECO:0007669"/>
    <property type="project" value="UniProtKB-SubCell"/>
</dbReference>
<feature type="transmembrane region" description="Helical" evidence="26">
    <location>
        <begin position="14"/>
        <end position="33"/>
    </location>
</feature>
<keyword evidence="17" id="KW-0458">Lysosome</keyword>
<dbReference type="GeneID" id="118421322"/>
<protein>
    <recommendedName>
        <fullName evidence="23">Sialidase-1</fullName>
        <ecNumber evidence="7">3.2.1.18</ecNumber>
    </recommendedName>
    <alternativeName>
        <fullName evidence="25">Lysosomal sialidase</fullName>
    </alternativeName>
    <alternativeName>
        <fullName evidence="24">N-acetyl-alpha-neuraminidase 1</fullName>
    </alternativeName>
</protein>
<dbReference type="KEGG" id="bfo:118421322"/>
<evidence type="ECO:0000256" key="3">
    <source>
        <dbReference type="ARBA" id="ARBA00004227"/>
    </source>
</evidence>
<keyword evidence="28" id="KW-1185">Reference proteome</keyword>
<comment type="subunit">
    <text evidence="22">Interacts with cathepsin A (protective protein), beta-galactosidase and N-acetylgalactosamine-6-sulfate sulfatase in a multienzyme complex.</text>
</comment>
<evidence type="ECO:0000256" key="4">
    <source>
        <dbReference type="ARBA" id="ARBA00004236"/>
    </source>
</evidence>
<evidence type="ECO:0000256" key="19">
    <source>
        <dbReference type="ARBA" id="ARBA00023295"/>
    </source>
</evidence>
<proteinExistence type="inferred from homology"/>
<evidence type="ECO:0000256" key="23">
    <source>
        <dbReference type="ARBA" id="ARBA00040509"/>
    </source>
</evidence>
<evidence type="ECO:0000256" key="2">
    <source>
        <dbReference type="ARBA" id="ARBA00004207"/>
    </source>
</evidence>
<dbReference type="InterPro" id="IPR036278">
    <property type="entry name" value="Sialidase_sf"/>
</dbReference>
<comment type="function">
    <text evidence="21">Catalyzes the removal of sialic acid (N-acetylneuraminic acid) moieties from glycoproteins and glycolipids. To be active, it is strictly dependent on its presence in the multienzyme complex. Appears to have a preference for alpha 2-3 and alpha 2-6 sialyl linkage.</text>
</comment>
<dbReference type="GO" id="GO:0005886">
    <property type="term" value="C:plasma membrane"/>
    <property type="evidence" value="ECO:0007669"/>
    <property type="project" value="UniProtKB-SubCell"/>
</dbReference>
<reference evidence="28" key="1">
    <citation type="journal article" date="2020" name="Nat. Ecol. Evol.">
        <title>Deeply conserved synteny resolves early events in vertebrate evolution.</title>
        <authorList>
            <person name="Simakov O."/>
            <person name="Marletaz F."/>
            <person name="Yue J.X."/>
            <person name="O'Connell B."/>
            <person name="Jenkins J."/>
            <person name="Brandt A."/>
            <person name="Calef R."/>
            <person name="Tung C.H."/>
            <person name="Huang T.K."/>
            <person name="Schmutz J."/>
            <person name="Satoh N."/>
            <person name="Yu J.K."/>
            <person name="Putnam N.H."/>
            <person name="Green R.E."/>
            <person name="Rokhsar D.S."/>
        </authorList>
    </citation>
    <scope>NUCLEOTIDE SEQUENCE [LARGE SCALE GENOMIC DNA]</scope>
    <source>
        <strain evidence="28">S238N-H82</strain>
    </source>
</reference>
<evidence type="ECO:0000256" key="12">
    <source>
        <dbReference type="ARBA" id="ARBA00022801"/>
    </source>
</evidence>
<dbReference type="Pfam" id="PF13088">
    <property type="entry name" value="BNR_2"/>
    <property type="match status" value="1"/>
</dbReference>
<dbReference type="SUPFAM" id="SSF50939">
    <property type="entry name" value="Sialidases"/>
    <property type="match status" value="1"/>
</dbReference>
<keyword evidence="14" id="KW-0443">Lipid metabolism</keyword>
<keyword evidence="12" id="KW-0378">Hydrolase</keyword>
<evidence type="ECO:0000256" key="20">
    <source>
        <dbReference type="ARBA" id="ARBA00023329"/>
    </source>
</evidence>
<comment type="subcellular location">
    <subcellularLocation>
        <location evidence="4">Cell membrane</location>
    </subcellularLocation>
    <subcellularLocation>
        <location evidence="5">Cytoplasmic vesicle</location>
    </subcellularLocation>
    <subcellularLocation>
        <location evidence="3">Lysosome lumen</location>
    </subcellularLocation>
    <subcellularLocation>
        <location evidence="2">Lysosome membrane</location>
        <topology evidence="2">Peripheral membrane protein</topology>
        <orientation evidence="2">Lumenal side</orientation>
    </subcellularLocation>
</comment>
<feature type="domain" description="Sialidase" evidence="27">
    <location>
        <begin position="127"/>
        <end position="416"/>
    </location>
</feature>